<accession>G9WP89</accession>
<keyword evidence="2" id="KW-1185">Reference proteome</keyword>
<reference evidence="1" key="1">
    <citation type="submission" date="2011-08" db="EMBL/GenBank/DDBJ databases">
        <authorList>
            <consortium name="The Broad Institute Genome Sequencing Platform"/>
            <person name="Earl A."/>
            <person name="Ward D."/>
            <person name="Feldgarden M."/>
            <person name="Gevers D."/>
            <person name="Sizova M."/>
            <person name="Hazen A."/>
            <person name="Epstein S."/>
            <person name="Young S.K."/>
            <person name="Zeng Q."/>
            <person name="Gargeya S."/>
            <person name="Fitzgerald M."/>
            <person name="Haas B."/>
            <person name="Abouelleil A."/>
            <person name="Alvarado L."/>
            <person name="Arachchi H.M."/>
            <person name="Berlin A."/>
            <person name="Brown A."/>
            <person name="Chapman S.B."/>
            <person name="Chen Z."/>
            <person name="Dunbar C."/>
            <person name="Freedman E."/>
            <person name="Gearin G."/>
            <person name="Gellesch M."/>
            <person name="Goldberg J."/>
            <person name="Griggs A."/>
            <person name="Gujja S."/>
            <person name="Heiman D."/>
            <person name="Howarth C."/>
            <person name="Larson L."/>
            <person name="Lui A."/>
            <person name="MacDonald P.J.P."/>
            <person name="Montmayeur A."/>
            <person name="Murphy C."/>
            <person name="Neiman D."/>
            <person name="Pearson M."/>
            <person name="Priest M."/>
            <person name="Roberts A."/>
            <person name="Saif S."/>
            <person name="Shea T."/>
            <person name="Shenoy N."/>
            <person name="Sisk P."/>
            <person name="Stolte C."/>
            <person name="Sykes S."/>
            <person name="Wortman J."/>
            <person name="Nusbaum C."/>
            <person name="Birren B."/>
        </authorList>
    </citation>
    <scope>NUCLEOTIDE SEQUENCE</scope>
    <source>
        <strain evidence="1">ACB1</strain>
    </source>
</reference>
<protein>
    <submittedName>
        <fullName evidence="1">Uncharacterized protein</fullName>
    </submittedName>
</protein>
<dbReference type="Proteomes" id="UP000018461">
    <property type="component" value="Unassembled WGS sequence"/>
</dbReference>
<evidence type="ECO:0000313" key="1">
    <source>
        <dbReference type="EMBL" id="EHL10172.1"/>
    </source>
</evidence>
<dbReference type="PATRIC" id="fig|796943.3.peg.1606"/>
<proteinExistence type="predicted"/>
<name>G9WP89_9FIRM</name>
<dbReference type="AlphaFoldDB" id="G9WP89"/>
<reference evidence="1" key="2">
    <citation type="submission" date="2013-03" db="EMBL/GenBank/DDBJ databases">
        <title>The Genome Sequence of Oribacterium sp. ACB1.</title>
        <authorList>
            <consortium name="The Broad Institute Genomics Platform"/>
            <consortium name="The Broad Institute Genome Sequencing Center for Infectious Disease"/>
            <person name="Earl A."/>
            <person name="Ward D."/>
            <person name="Feldgarden M."/>
            <person name="Gevers D."/>
            <person name="Sizova M."/>
            <person name="Hazen A."/>
            <person name="Epstein S."/>
            <person name="Walker B."/>
            <person name="Young S."/>
            <person name="Zeng Q."/>
            <person name="Gargeya S."/>
            <person name="Fitzgerald M."/>
            <person name="Haas B."/>
            <person name="Abouelleil A."/>
            <person name="Allen A.W."/>
            <person name="Alvarado L."/>
            <person name="Arachchi H.M."/>
            <person name="Berlin A.M."/>
            <person name="Chapman S.B."/>
            <person name="Gainer-Dewar J."/>
            <person name="Goldberg J."/>
            <person name="Griggs A."/>
            <person name="Gujja S."/>
            <person name="Hansen M."/>
            <person name="Howarth C."/>
            <person name="Imamovic A."/>
            <person name="Ireland A."/>
            <person name="Larimer J."/>
            <person name="McCowan C."/>
            <person name="Murphy C."/>
            <person name="Pearson M."/>
            <person name="Poon T.W."/>
            <person name="Priest M."/>
            <person name="Roberts A."/>
            <person name="Saif S."/>
            <person name="Shea T."/>
            <person name="Sisk P."/>
            <person name="Sykes S."/>
            <person name="Wortman J."/>
            <person name="Nusbaum C."/>
            <person name="Birren B."/>
        </authorList>
    </citation>
    <scope>NUCLEOTIDE SEQUENCE [LARGE SCALE GENOMIC DNA]</scope>
    <source>
        <strain evidence="1">ACB1</strain>
    </source>
</reference>
<comment type="caution">
    <text evidence="1">The sequence shown here is derived from an EMBL/GenBank/DDBJ whole genome shotgun (WGS) entry which is preliminary data.</text>
</comment>
<dbReference type="EMBL" id="AFZC02000001">
    <property type="protein sequence ID" value="EHL10172.1"/>
    <property type="molecule type" value="Genomic_DNA"/>
</dbReference>
<sequence length="36" mass="3912">MKLFQAAISFFILELGGNLRLLALSTVEKGGFTVLL</sequence>
<evidence type="ECO:0000313" key="2">
    <source>
        <dbReference type="Proteomes" id="UP000018461"/>
    </source>
</evidence>
<dbReference type="HOGENOM" id="CLU_3357380_0_0_9"/>
<dbReference type="STRING" id="796943.HMPREF9625_01172"/>
<organism evidence="1 2">
    <name type="scientific">Oribacterium parvum ACB1</name>
    <dbReference type="NCBI Taxonomy" id="796943"/>
    <lineage>
        <taxon>Bacteria</taxon>
        <taxon>Bacillati</taxon>
        <taxon>Bacillota</taxon>
        <taxon>Clostridia</taxon>
        <taxon>Lachnospirales</taxon>
        <taxon>Lachnospiraceae</taxon>
        <taxon>Oribacterium</taxon>
    </lineage>
</organism>
<gene>
    <name evidence="1" type="ORF">HMPREF9625_01172</name>
</gene>